<proteinExistence type="predicted"/>
<dbReference type="RefSeq" id="XP_060303481.1">
    <property type="nucleotide sequence ID" value="XM_060444698.1"/>
</dbReference>
<sequence length="224" mass="23506">MEKIPPLGVVEIHTAATAATAQGDDPSSSARAEDVSEDDFTVSIASGPTSRMTGQWDIASAWGANGGKKSPSSLLKTSTTIKFDERFPDSAAPPTVLAWFYRLSLGKDAAWRVKTTPRTRARSSSGCTGGTNIAGGSFCTDDIPGPENAGVVDFSAAAYRAAPAVTMAISGLEYECGRNLRLRVSHSSLSKDAMTWHLDSWLGSAMNTATGVYVAVCPPVIDEN</sequence>
<feature type="region of interest" description="Disordered" evidence="1">
    <location>
        <begin position="16"/>
        <end position="38"/>
    </location>
</feature>
<dbReference type="EMBL" id="JAUIRO010000001">
    <property type="protein sequence ID" value="KAK0734604.1"/>
    <property type="molecule type" value="Genomic_DNA"/>
</dbReference>
<keyword evidence="4" id="KW-1185">Reference proteome</keyword>
<comment type="caution">
    <text evidence="3">The sequence shown here is derived from an EMBL/GenBank/DDBJ whole genome shotgun (WGS) entry which is preliminary data.</text>
</comment>
<evidence type="ECO:0000313" key="4">
    <source>
        <dbReference type="Proteomes" id="UP001172101"/>
    </source>
</evidence>
<feature type="domain" description="H-type lectin" evidence="2">
    <location>
        <begin position="152"/>
        <end position="216"/>
    </location>
</feature>
<dbReference type="InterPro" id="IPR019019">
    <property type="entry name" value="H-type_lectin_domain"/>
</dbReference>
<dbReference type="AlphaFoldDB" id="A0AA40BI06"/>
<accession>A0AA40BI06</accession>
<evidence type="ECO:0000313" key="3">
    <source>
        <dbReference type="EMBL" id="KAK0734604.1"/>
    </source>
</evidence>
<dbReference type="GO" id="GO:0007155">
    <property type="term" value="P:cell adhesion"/>
    <property type="evidence" value="ECO:0007669"/>
    <property type="project" value="InterPro"/>
</dbReference>
<evidence type="ECO:0000259" key="2">
    <source>
        <dbReference type="Pfam" id="PF09458"/>
    </source>
</evidence>
<evidence type="ECO:0000256" key="1">
    <source>
        <dbReference type="SAM" id="MobiDB-lite"/>
    </source>
</evidence>
<dbReference type="GO" id="GO:0030246">
    <property type="term" value="F:carbohydrate binding"/>
    <property type="evidence" value="ECO:0007669"/>
    <property type="project" value="InterPro"/>
</dbReference>
<dbReference type="InterPro" id="IPR037221">
    <property type="entry name" value="H-type_lectin_dom_sf"/>
</dbReference>
<reference evidence="3" key="1">
    <citation type="submission" date="2023-06" db="EMBL/GenBank/DDBJ databases">
        <title>Genome-scale phylogeny and comparative genomics of the fungal order Sordariales.</title>
        <authorList>
            <consortium name="Lawrence Berkeley National Laboratory"/>
            <person name="Hensen N."/>
            <person name="Bonometti L."/>
            <person name="Westerberg I."/>
            <person name="Brannstrom I.O."/>
            <person name="Guillou S."/>
            <person name="Cros-Aarteil S."/>
            <person name="Calhoun S."/>
            <person name="Haridas S."/>
            <person name="Kuo A."/>
            <person name="Mondo S."/>
            <person name="Pangilinan J."/>
            <person name="Riley R."/>
            <person name="LaButti K."/>
            <person name="Andreopoulos B."/>
            <person name="Lipzen A."/>
            <person name="Chen C."/>
            <person name="Yanf M."/>
            <person name="Daum C."/>
            <person name="Ng V."/>
            <person name="Clum A."/>
            <person name="Steindorff A."/>
            <person name="Ohm R."/>
            <person name="Martin F."/>
            <person name="Silar P."/>
            <person name="Natvig D."/>
            <person name="Lalanne C."/>
            <person name="Gautier V."/>
            <person name="Ament-velasquez S.L."/>
            <person name="Kruys A."/>
            <person name="Hutchinson M.I."/>
            <person name="Powell A.J."/>
            <person name="Barry K."/>
            <person name="Miller A.N."/>
            <person name="Grigoriev I.V."/>
            <person name="Debuchy R."/>
            <person name="Gladieux P."/>
            <person name="Thoren M.H."/>
            <person name="Johannesson H."/>
        </authorList>
    </citation>
    <scope>NUCLEOTIDE SEQUENCE</scope>
    <source>
        <strain evidence="3">SMH2392-1A</strain>
    </source>
</reference>
<dbReference type="GeneID" id="85327968"/>
<dbReference type="SUPFAM" id="SSF141086">
    <property type="entry name" value="Agglutinin HPA-like"/>
    <property type="match status" value="1"/>
</dbReference>
<gene>
    <name evidence="3" type="ORF">B0T26DRAFT_746490</name>
</gene>
<name>A0AA40BI06_9PEZI</name>
<dbReference type="Proteomes" id="UP001172101">
    <property type="component" value="Unassembled WGS sequence"/>
</dbReference>
<organism evidence="3 4">
    <name type="scientific">Lasiosphaeria miniovina</name>
    <dbReference type="NCBI Taxonomy" id="1954250"/>
    <lineage>
        <taxon>Eukaryota</taxon>
        <taxon>Fungi</taxon>
        <taxon>Dikarya</taxon>
        <taxon>Ascomycota</taxon>
        <taxon>Pezizomycotina</taxon>
        <taxon>Sordariomycetes</taxon>
        <taxon>Sordariomycetidae</taxon>
        <taxon>Sordariales</taxon>
        <taxon>Lasiosphaeriaceae</taxon>
        <taxon>Lasiosphaeria</taxon>
    </lineage>
</organism>
<dbReference type="Pfam" id="PF09458">
    <property type="entry name" value="H_lectin"/>
    <property type="match status" value="1"/>
</dbReference>
<protein>
    <recommendedName>
        <fullName evidence="2">H-type lectin domain-containing protein</fullName>
    </recommendedName>
</protein>
<dbReference type="Gene3D" id="2.60.40.2080">
    <property type="match status" value="1"/>
</dbReference>